<organism evidence="1 2">
    <name type="scientific">Zalaria obscura</name>
    <dbReference type="NCBI Taxonomy" id="2024903"/>
    <lineage>
        <taxon>Eukaryota</taxon>
        <taxon>Fungi</taxon>
        <taxon>Dikarya</taxon>
        <taxon>Ascomycota</taxon>
        <taxon>Pezizomycotina</taxon>
        <taxon>Dothideomycetes</taxon>
        <taxon>Dothideomycetidae</taxon>
        <taxon>Dothideales</taxon>
        <taxon>Zalariaceae</taxon>
        <taxon>Zalaria</taxon>
    </lineage>
</organism>
<keyword evidence="2" id="KW-1185">Reference proteome</keyword>
<gene>
    <name evidence="1" type="ORF">M8818_006326</name>
</gene>
<comment type="caution">
    <text evidence="1">The sequence shown here is derived from an EMBL/GenBank/DDBJ whole genome shotgun (WGS) entry which is preliminary data.</text>
</comment>
<sequence>MFVTRDDGVPRKDPGKLKVRALFHNNDSVATRKAICQTLSSVISGKRSAYNYNVSGYPKDDFDDFECNDDSVQHRFSMVDSAGSTGAPPSIKTDSVCGHPSTFGRAPIADPSLGRAYAGHRICLPSGVRNNDSQFHISFLYYM</sequence>
<dbReference type="Proteomes" id="UP001320706">
    <property type="component" value="Unassembled WGS sequence"/>
</dbReference>
<accession>A0ACC3S6J5</accession>
<name>A0ACC3S6J5_9PEZI</name>
<dbReference type="EMBL" id="JAMKPW020000040">
    <property type="protein sequence ID" value="KAK8198461.1"/>
    <property type="molecule type" value="Genomic_DNA"/>
</dbReference>
<proteinExistence type="predicted"/>
<protein>
    <submittedName>
        <fullName evidence="1">Uncharacterized protein</fullName>
    </submittedName>
</protein>
<evidence type="ECO:0000313" key="2">
    <source>
        <dbReference type="Proteomes" id="UP001320706"/>
    </source>
</evidence>
<reference evidence="1" key="1">
    <citation type="submission" date="2024-02" db="EMBL/GenBank/DDBJ databases">
        <title>Metagenome Assembled Genome of Zalaria obscura JY119.</title>
        <authorList>
            <person name="Vighnesh L."/>
            <person name="Jagadeeshwari U."/>
            <person name="Venkata Ramana C."/>
            <person name="Sasikala C."/>
        </authorList>
    </citation>
    <scope>NUCLEOTIDE SEQUENCE</scope>
    <source>
        <strain evidence="1">JY119</strain>
    </source>
</reference>
<evidence type="ECO:0000313" key="1">
    <source>
        <dbReference type="EMBL" id="KAK8198461.1"/>
    </source>
</evidence>